<feature type="compositionally biased region" description="Low complexity" evidence="1">
    <location>
        <begin position="70"/>
        <end position="80"/>
    </location>
</feature>
<dbReference type="CDD" id="cd22749">
    <property type="entry name" value="Otubain_C65"/>
    <property type="match status" value="1"/>
</dbReference>
<dbReference type="InterPro" id="IPR019400">
    <property type="entry name" value="Peptidase_C65_otubain"/>
</dbReference>
<dbReference type="Gene3D" id="1.20.1300.20">
    <property type="entry name" value="Peptidase C65 Otubain, subdomain 2"/>
    <property type="match status" value="1"/>
</dbReference>
<dbReference type="PANTHER" id="PTHR12931">
    <property type="entry name" value="UBIQUITIN THIOLESTERASE PROTEIN OTUB"/>
    <property type="match status" value="1"/>
</dbReference>
<dbReference type="PANTHER" id="PTHR12931:SF17">
    <property type="entry name" value="OS02G0521500 PROTEIN"/>
    <property type="match status" value="1"/>
</dbReference>
<dbReference type="Proteomes" id="UP000015106">
    <property type="component" value="Chromosome 3"/>
</dbReference>
<dbReference type="EnsemblPlants" id="TuG1812G0300004987.01.T02">
    <property type="protein sequence ID" value="TuG1812G0300004987.01.T02"/>
    <property type="gene ID" value="TuG1812G0300004987.01"/>
</dbReference>
<feature type="compositionally biased region" description="Low complexity" evidence="1">
    <location>
        <begin position="1"/>
        <end position="47"/>
    </location>
</feature>
<accession>A0A8R7PYA7</accession>
<dbReference type="GO" id="GO:0004843">
    <property type="term" value="F:cysteine-type deubiquitinase activity"/>
    <property type="evidence" value="ECO:0007669"/>
    <property type="project" value="TreeGrafter"/>
</dbReference>
<dbReference type="GO" id="GO:0005634">
    <property type="term" value="C:nucleus"/>
    <property type="evidence" value="ECO:0007669"/>
    <property type="project" value="TreeGrafter"/>
</dbReference>
<dbReference type="AlphaFoldDB" id="A0A8R7PYA7"/>
<feature type="compositionally biased region" description="Low complexity" evidence="1">
    <location>
        <begin position="89"/>
        <end position="115"/>
    </location>
</feature>
<dbReference type="Gramene" id="TuG1812G0300004987.01.T02">
    <property type="protein sequence ID" value="TuG1812G0300004987.01.T02"/>
    <property type="gene ID" value="TuG1812G0300004987.01"/>
</dbReference>
<keyword evidence="3" id="KW-1185">Reference proteome</keyword>
<gene>
    <name evidence="2" type="primary">LOC125545936</name>
</gene>
<dbReference type="SUPFAM" id="SSF54001">
    <property type="entry name" value="Cysteine proteinases"/>
    <property type="match status" value="1"/>
</dbReference>
<dbReference type="GO" id="GO:0071108">
    <property type="term" value="P:protein K48-linked deubiquitination"/>
    <property type="evidence" value="ECO:0007669"/>
    <property type="project" value="TreeGrafter"/>
</dbReference>
<dbReference type="GO" id="GO:0043130">
    <property type="term" value="F:ubiquitin binding"/>
    <property type="evidence" value="ECO:0007669"/>
    <property type="project" value="TreeGrafter"/>
</dbReference>
<organism evidence="2 3">
    <name type="scientific">Triticum urartu</name>
    <name type="common">Red wild einkorn</name>
    <name type="synonym">Crithodium urartu</name>
    <dbReference type="NCBI Taxonomy" id="4572"/>
    <lineage>
        <taxon>Eukaryota</taxon>
        <taxon>Viridiplantae</taxon>
        <taxon>Streptophyta</taxon>
        <taxon>Embryophyta</taxon>
        <taxon>Tracheophyta</taxon>
        <taxon>Spermatophyta</taxon>
        <taxon>Magnoliopsida</taxon>
        <taxon>Liliopsida</taxon>
        <taxon>Poales</taxon>
        <taxon>Poaceae</taxon>
        <taxon>BOP clade</taxon>
        <taxon>Pooideae</taxon>
        <taxon>Triticodae</taxon>
        <taxon>Triticeae</taxon>
        <taxon>Triticinae</taxon>
        <taxon>Triticum</taxon>
    </lineage>
</organism>
<reference evidence="2" key="2">
    <citation type="submission" date="2018-03" db="EMBL/GenBank/DDBJ databases">
        <title>The Triticum urartu genome reveals the dynamic nature of wheat genome evolution.</title>
        <authorList>
            <person name="Ling H."/>
            <person name="Ma B."/>
            <person name="Shi X."/>
            <person name="Liu H."/>
            <person name="Dong L."/>
            <person name="Sun H."/>
            <person name="Cao Y."/>
            <person name="Gao Q."/>
            <person name="Zheng S."/>
            <person name="Li Y."/>
            <person name="Yu Y."/>
            <person name="Du H."/>
            <person name="Qi M."/>
            <person name="Li Y."/>
            <person name="Yu H."/>
            <person name="Cui Y."/>
            <person name="Wang N."/>
            <person name="Chen C."/>
            <person name="Wu H."/>
            <person name="Zhao Y."/>
            <person name="Zhang J."/>
            <person name="Li Y."/>
            <person name="Zhou W."/>
            <person name="Zhang B."/>
            <person name="Hu W."/>
            <person name="Eijk M."/>
            <person name="Tang J."/>
            <person name="Witsenboer H."/>
            <person name="Zhao S."/>
            <person name="Li Z."/>
            <person name="Zhang A."/>
            <person name="Wang D."/>
            <person name="Liang C."/>
        </authorList>
    </citation>
    <scope>NUCLEOTIDE SEQUENCE [LARGE SCALE GENOMIC DNA]</scope>
    <source>
        <strain evidence="2">cv. G1812</strain>
    </source>
</reference>
<proteinExistence type="predicted"/>
<feature type="region of interest" description="Disordered" evidence="1">
    <location>
        <begin position="1"/>
        <end position="115"/>
    </location>
</feature>
<dbReference type="InterPro" id="IPR042467">
    <property type="entry name" value="Peptidase_C65_otubain_sub2"/>
</dbReference>
<sequence>MSQGSPAATGSGTGTAEPAHGQHGDSSSDAAAASAYPSAVAADASSTSPPPLPPAAPLERPQEERGREQAGGSCSAAAAGVDREGEGIDPAAPSSAPSPPSSDSSSPDGADAAAAGAGPFNCSVVFQQMLQEQTAIKEAGGPLAEGAGKRKRPEKAQVKSSHAIGELWNNLRKFFHGESPGYVHYSQHVNHQTHPMTEVRKYYLVSDLATGQGVDHLDAYSKFRRVTGDGECFYRSFIFSYLEQVLDRHDTHEEHRLLDALKRVSVQHADLRWTSEFPRSYRAFKKLIKKVKRWKRHGRWKWNSIASTSSYRKEKLLEFFRSYDTTEDN</sequence>
<reference evidence="2" key="3">
    <citation type="submission" date="2022-06" db="UniProtKB">
        <authorList>
            <consortium name="EnsemblPlants"/>
        </authorList>
    </citation>
    <scope>IDENTIFICATION</scope>
</reference>
<evidence type="ECO:0008006" key="4">
    <source>
        <dbReference type="Google" id="ProtNLM"/>
    </source>
</evidence>
<evidence type="ECO:0000313" key="3">
    <source>
        <dbReference type="Proteomes" id="UP000015106"/>
    </source>
</evidence>
<evidence type="ECO:0000313" key="2">
    <source>
        <dbReference type="EnsemblPlants" id="TuG1812G0300004987.01.T02"/>
    </source>
</evidence>
<evidence type="ECO:0000256" key="1">
    <source>
        <dbReference type="SAM" id="MobiDB-lite"/>
    </source>
</evidence>
<dbReference type="InterPro" id="IPR038765">
    <property type="entry name" value="Papain-like_cys_pep_sf"/>
</dbReference>
<name>A0A8R7PYA7_TRIUA</name>
<protein>
    <recommendedName>
        <fullName evidence="4">Ubiquitinyl hydrolase 1</fullName>
    </recommendedName>
</protein>
<reference evidence="3" key="1">
    <citation type="journal article" date="2013" name="Nature">
        <title>Draft genome of the wheat A-genome progenitor Triticum urartu.</title>
        <authorList>
            <person name="Ling H.Q."/>
            <person name="Zhao S."/>
            <person name="Liu D."/>
            <person name="Wang J."/>
            <person name="Sun H."/>
            <person name="Zhang C."/>
            <person name="Fan H."/>
            <person name="Li D."/>
            <person name="Dong L."/>
            <person name="Tao Y."/>
            <person name="Gao C."/>
            <person name="Wu H."/>
            <person name="Li Y."/>
            <person name="Cui Y."/>
            <person name="Guo X."/>
            <person name="Zheng S."/>
            <person name="Wang B."/>
            <person name="Yu K."/>
            <person name="Liang Q."/>
            <person name="Yang W."/>
            <person name="Lou X."/>
            <person name="Chen J."/>
            <person name="Feng M."/>
            <person name="Jian J."/>
            <person name="Zhang X."/>
            <person name="Luo G."/>
            <person name="Jiang Y."/>
            <person name="Liu J."/>
            <person name="Wang Z."/>
            <person name="Sha Y."/>
            <person name="Zhang B."/>
            <person name="Wu H."/>
            <person name="Tang D."/>
            <person name="Shen Q."/>
            <person name="Xue P."/>
            <person name="Zou S."/>
            <person name="Wang X."/>
            <person name="Liu X."/>
            <person name="Wang F."/>
            <person name="Yang Y."/>
            <person name="An X."/>
            <person name="Dong Z."/>
            <person name="Zhang K."/>
            <person name="Zhang X."/>
            <person name="Luo M.C."/>
            <person name="Dvorak J."/>
            <person name="Tong Y."/>
            <person name="Wang J."/>
            <person name="Yang H."/>
            <person name="Li Z."/>
            <person name="Wang D."/>
            <person name="Zhang A."/>
            <person name="Wang J."/>
        </authorList>
    </citation>
    <scope>NUCLEOTIDE SEQUENCE</scope>
    <source>
        <strain evidence="3">cv. G1812</strain>
    </source>
</reference>
<dbReference type="Pfam" id="PF10275">
    <property type="entry name" value="Peptidase_C65"/>
    <property type="match status" value="1"/>
</dbReference>